<feature type="region of interest" description="Disordered" evidence="1">
    <location>
        <begin position="231"/>
        <end position="265"/>
    </location>
</feature>
<reference evidence="3 4" key="1">
    <citation type="journal article" date="2017" name="Front. Microbiol.">
        <title>The Histidine Decarboxylase Gene Cluster of Lactobacillus parabuchneri Was Gained by Horizontal Gene Transfer and Is Mobile within the Species.</title>
        <authorList>
            <person name="Wuthrich D."/>
            <person name="Berthoud H."/>
            <person name="Wechsler D."/>
            <person name="Eugster E."/>
            <person name="Irmler S."/>
            <person name="Bruggmann R."/>
        </authorList>
    </citation>
    <scope>NUCLEOTIDE SEQUENCE [LARGE SCALE GENOMIC DNA]</scope>
    <source>
        <strain evidence="3 4">FAM23169</strain>
    </source>
</reference>
<dbReference type="PANTHER" id="PTHR40076:SF1">
    <property type="entry name" value="MEMBRANE PROTEIN"/>
    <property type="match status" value="1"/>
</dbReference>
<evidence type="ECO:0000313" key="4">
    <source>
        <dbReference type="Proteomes" id="UP000193009"/>
    </source>
</evidence>
<keyword evidence="4" id="KW-1185">Reference proteome</keyword>
<feature type="transmembrane region" description="Helical" evidence="2">
    <location>
        <begin position="108"/>
        <end position="136"/>
    </location>
</feature>
<name>A0A1X1FHB9_9LACO</name>
<proteinExistence type="predicted"/>
<protein>
    <recommendedName>
        <fullName evidence="5">Integral membrane protein</fullName>
    </recommendedName>
</protein>
<evidence type="ECO:0008006" key="5">
    <source>
        <dbReference type="Google" id="ProtNLM"/>
    </source>
</evidence>
<dbReference type="OrthoDB" id="9784844at2"/>
<evidence type="ECO:0000256" key="1">
    <source>
        <dbReference type="SAM" id="MobiDB-lite"/>
    </source>
</evidence>
<evidence type="ECO:0000313" key="3">
    <source>
        <dbReference type="EMBL" id="ORN30903.1"/>
    </source>
</evidence>
<organism evidence="3 4">
    <name type="scientific">Lentilactobacillus parabuchneri</name>
    <dbReference type="NCBI Taxonomy" id="152331"/>
    <lineage>
        <taxon>Bacteria</taxon>
        <taxon>Bacillati</taxon>
        <taxon>Bacillota</taxon>
        <taxon>Bacilli</taxon>
        <taxon>Lactobacillales</taxon>
        <taxon>Lactobacillaceae</taxon>
        <taxon>Lentilactobacillus</taxon>
    </lineage>
</organism>
<dbReference type="EMBL" id="MSBD01000006">
    <property type="protein sequence ID" value="ORN30903.1"/>
    <property type="molecule type" value="Genomic_DNA"/>
</dbReference>
<dbReference type="STRING" id="152331.FAM21731_00295"/>
<keyword evidence="2" id="KW-0472">Membrane</keyword>
<dbReference type="InterPro" id="IPR010380">
    <property type="entry name" value="DUF975"/>
</dbReference>
<feature type="compositionally biased region" description="Basic and acidic residues" evidence="1">
    <location>
        <begin position="255"/>
        <end position="265"/>
    </location>
</feature>
<evidence type="ECO:0000256" key="2">
    <source>
        <dbReference type="SAM" id="Phobius"/>
    </source>
</evidence>
<dbReference type="AlphaFoldDB" id="A0A1X1FHB9"/>
<comment type="caution">
    <text evidence="3">The sequence shown here is derived from an EMBL/GenBank/DDBJ whole genome shotgun (WGS) entry which is preliminary data.</text>
</comment>
<feature type="compositionally biased region" description="Polar residues" evidence="1">
    <location>
        <begin position="231"/>
        <end position="249"/>
    </location>
</feature>
<accession>A0A1X1FHB9</accession>
<dbReference type="GeneID" id="69802127"/>
<dbReference type="KEGG" id="lpar:FAM21731_00295"/>
<keyword evidence="2" id="KW-0812">Transmembrane</keyword>
<keyword evidence="2" id="KW-1133">Transmembrane helix</keyword>
<dbReference type="PANTHER" id="PTHR40076">
    <property type="entry name" value="MEMBRANE PROTEIN-RELATED"/>
    <property type="match status" value="1"/>
</dbReference>
<sequence length="265" mass="30240">MNRAALKLDAKSLLNAHFKFFFLLFLPVFILELVGGFMSAPREDYYDAQLNANMPVWSGEQTLGTILIYVGALVSMGVFFVCVDAMRQKLTYDHPFQKSMTIFNNVDYFLGSIVIYILEFIFVMLWMILLIVPGIIKAMAYSQSFFIYRDAVDRGEKISYLDAITRSRKLMDGHKWEYFVMALSFIGWGLLVTVTLGIAAIWVQPYMALSFANYYRELVDEHEAEVTQEAQTINNTPVMASENQPTTTEDSSDQSDDHSNDAPKE</sequence>
<dbReference type="RefSeq" id="WP_075141088.1">
    <property type="nucleotide sequence ID" value="NZ_CP018796.1"/>
</dbReference>
<feature type="transmembrane region" description="Helical" evidence="2">
    <location>
        <begin position="20"/>
        <end position="40"/>
    </location>
</feature>
<feature type="transmembrane region" description="Helical" evidence="2">
    <location>
        <begin position="178"/>
        <end position="203"/>
    </location>
</feature>
<dbReference type="Pfam" id="PF06161">
    <property type="entry name" value="DUF975"/>
    <property type="match status" value="1"/>
</dbReference>
<gene>
    <name evidence="3" type="ORF">FAM23169_00286</name>
</gene>
<feature type="transmembrane region" description="Helical" evidence="2">
    <location>
        <begin position="66"/>
        <end position="87"/>
    </location>
</feature>
<dbReference type="Proteomes" id="UP000193009">
    <property type="component" value="Unassembled WGS sequence"/>
</dbReference>